<reference evidence="4" key="1">
    <citation type="submission" date="2012-05" db="EMBL/GenBank/DDBJ databases">
        <title>Whole Genome Assembly of Lutzomyia longipalpis.</title>
        <authorList>
            <person name="Richards S."/>
            <person name="Qu C."/>
            <person name="Dillon R."/>
            <person name="Worley K."/>
            <person name="Scherer S."/>
            <person name="Batterton M."/>
            <person name="Taylor A."/>
            <person name="Hawes A."/>
            <person name="Hernandez B."/>
            <person name="Kovar C."/>
            <person name="Mandapat C."/>
            <person name="Pham C."/>
            <person name="Qu C."/>
            <person name="Jing C."/>
            <person name="Bess C."/>
            <person name="Bandaranaike D."/>
            <person name="Ngo D."/>
            <person name="Ongeri F."/>
            <person name="Arias F."/>
            <person name="Lara F."/>
            <person name="Weissenberger G."/>
            <person name="Kamau G."/>
            <person name="Han H."/>
            <person name="Shen H."/>
            <person name="Dinh H."/>
            <person name="Khalil I."/>
            <person name="Jones J."/>
            <person name="Shafer J."/>
            <person name="Jayaseelan J."/>
            <person name="Quiroz J."/>
            <person name="Blankenburg K."/>
            <person name="Nguyen L."/>
            <person name="Jackson L."/>
            <person name="Francisco L."/>
            <person name="Tang L.-Y."/>
            <person name="Pu L.-L."/>
            <person name="Perales L."/>
            <person name="Lorensuhewa L."/>
            <person name="Munidasa M."/>
            <person name="Coyle M."/>
            <person name="Taylor M."/>
            <person name="Puazo M."/>
            <person name="Firestine M."/>
            <person name="Scheel M."/>
            <person name="Javaid M."/>
            <person name="Wang M."/>
            <person name="Li M."/>
            <person name="Tabassum N."/>
            <person name="Saada N."/>
            <person name="Osuji N."/>
            <person name="Aqrawi P."/>
            <person name="Fu Q."/>
            <person name="Thornton R."/>
            <person name="Raj R."/>
            <person name="Goodspeed R."/>
            <person name="Mata R."/>
            <person name="Najjar R."/>
            <person name="Gubbala S."/>
            <person name="Lee S."/>
            <person name="Denson S."/>
            <person name="Patil S."/>
            <person name="Macmil S."/>
            <person name="Qi S."/>
            <person name="Matskevitch T."/>
            <person name="Palculict T."/>
            <person name="Mathew T."/>
            <person name="Vee V."/>
            <person name="Velamala V."/>
            <person name="Korchina V."/>
            <person name="Cai W."/>
            <person name="Liu W."/>
            <person name="Dai W."/>
            <person name="Zou X."/>
            <person name="Zhu Y."/>
            <person name="Zhang Y."/>
            <person name="Wu Y.-Q."/>
            <person name="Xin Y."/>
            <person name="Nazarath L."/>
            <person name="Kovar C."/>
            <person name="Han Y."/>
            <person name="Muzny D."/>
            <person name="Gibbs R."/>
        </authorList>
    </citation>
    <scope>NUCLEOTIDE SEQUENCE [LARGE SCALE GENOMIC DNA]</scope>
    <source>
        <strain evidence="4">Jacobina</strain>
    </source>
</reference>
<feature type="compositionally biased region" description="Basic and acidic residues" evidence="1">
    <location>
        <begin position="235"/>
        <end position="246"/>
    </location>
</feature>
<dbReference type="EMBL" id="GITU01005140">
    <property type="protein sequence ID" value="MBC1173843.1"/>
    <property type="molecule type" value="Transcribed_RNA"/>
</dbReference>
<proteinExistence type="predicted"/>
<dbReference type="Proteomes" id="UP000092461">
    <property type="component" value="Unassembled WGS sequence"/>
</dbReference>
<dbReference type="EMBL" id="AJWK01011571">
    <property type="status" value="NOT_ANNOTATED_CDS"/>
    <property type="molecule type" value="Genomic_DNA"/>
</dbReference>
<reference evidence="3" key="3">
    <citation type="submission" date="2020-05" db="UniProtKB">
        <authorList>
            <consortium name="EnsemblMetazoa"/>
        </authorList>
    </citation>
    <scope>IDENTIFICATION</scope>
    <source>
        <strain evidence="3">Jacobina</strain>
    </source>
</reference>
<accession>A0A1B0CGT1</accession>
<name>A0A1B0CGT1_LUTLO</name>
<evidence type="ECO:0000313" key="4">
    <source>
        <dbReference type="Proteomes" id="UP000092461"/>
    </source>
</evidence>
<dbReference type="VEuPathDB" id="VectorBase:LLOJ003644"/>
<feature type="region of interest" description="Disordered" evidence="1">
    <location>
        <begin position="421"/>
        <end position="441"/>
    </location>
</feature>
<keyword evidence="4" id="KW-1185">Reference proteome</keyword>
<feature type="compositionally biased region" description="Low complexity" evidence="1">
    <location>
        <begin position="220"/>
        <end position="230"/>
    </location>
</feature>
<evidence type="ECO:0000313" key="3">
    <source>
        <dbReference type="EnsemblMetazoa" id="LLOJ003644-PA"/>
    </source>
</evidence>
<dbReference type="AlphaFoldDB" id="A0A1B0CGT1"/>
<organism evidence="3 4">
    <name type="scientific">Lutzomyia longipalpis</name>
    <name type="common">Sand fly</name>
    <dbReference type="NCBI Taxonomy" id="7200"/>
    <lineage>
        <taxon>Eukaryota</taxon>
        <taxon>Metazoa</taxon>
        <taxon>Ecdysozoa</taxon>
        <taxon>Arthropoda</taxon>
        <taxon>Hexapoda</taxon>
        <taxon>Insecta</taxon>
        <taxon>Pterygota</taxon>
        <taxon>Neoptera</taxon>
        <taxon>Endopterygota</taxon>
        <taxon>Diptera</taxon>
        <taxon>Nematocera</taxon>
        <taxon>Psychodoidea</taxon>
        <taxon>Psychodidae</taxon>
        <taxon>Lutzomyia</taxon>
        <taxon>Lutzomyia</taxon>
    </lineage>
</organism>
<feature type="region of interest" description="Disordered" evidence="1">
    <location>
        <begin position="355"/>
        <end position="391"/>
    </location>
</feature>
<dbReference type="VEuPathDB" id="VectorBase:LLONM1_003171"/>
<evidence type="ECO:0000256" key="1">
    <source>
        <dbReference type="SAM" id="MobiDB-lite"/>
    </source>
</evidence>
<evidence type="ECO:0000313" key="2">
    <source>
        <dbReference type="EMBL" id="MBC1173843.1"/>
    </source>
</evidence>
<feature type="region of interest" description="Disordered" evidence="1">
    <location>
        <begin position="215"/>
        <end position="246"/>
    </location>
</feature>
<feature type="compositionally biased region" description="Low complexity" evidence="1">
    <location>
        <begin position="356"/>
        <end position="369"/>
    </location>
</feature>
<sequence>MDKGLQSNEVRIPKPEFDVKSGIQCQYFQSSFARSLMLNQSNCTRSLDIPLNFEDSSPMLEKSSEKIEKSANEFNVEENLSPQSGDSNDLTPMDVKDLWLNSQCLSPRKSPDSAECEVLRLRKKCQNLVEENRRLLNVTHNGSSTPSVETMILQNKVDTLKWQMQQIESSRQMYRALMESVAHFLERCHMSLDAMQQKESLCRSKSALQMIPHDLEVPATSSPTRPRSSSNMSDLELHLPPHRPEDLLENSMDSIQSVPSSYSNFRDFTWRRSPKRRIGQSPTSGGATMEVDKLSQEAFRLLRNVKNLLNTQEPMLSQAKSVFDDSLTFVSATAKDTNPLNLLFGRKVVKRESRCSLRSTSDSNSTASSKPETDEELPERPSPIPCRTSSNLKVGGCIEDESGFSSMSSFQEIGLPLISSTQRSSSVSSDSTAPDSDPPASFAKVGLPLTHFHRRWDSAPAVPPKNGALFCSRIRPEDEGMRVLWV</sequence>
<dbReference type="EnsemblMetazoa" id="LLOJ003644-RA">
    <property type="protein sequence ID" value="LLOJ003644-PA"/>
    <property type="gene ID" value="LLOJ003644"/>
</dbReference>
<reference evidence="2" key="2">
    <citation type="journal article" date="2020" name="BMC">
        <title>Leishmania infection induces a limited differential gene expression in the sand fly midgut.</title>
        <authorList>
            <person name="Coutinho-Abreu I.V."/>
            <person name="Serafim T.D."/>
            <person name="Meneses C."/>
            <person name="Kamhawi S."/>
            <person name="Oliveira F."/>
            <person name="Valenzuela J.G."/>
        </authorList>
    </citation>
    <scope>NUCLEOTIDE SEQUENCE</scope>
    <source>
        <strain evidence="2">Jacobina</strain>
        <tissue evidence="2">Midgut</tissue>
    </source>
</reference>
<protein>
    <submittedName>
        <fullName evidence="2">Putative lateral signaling target protein 2</fullName>
    </submittedName>
</protein>